<dbReference type="InterPro" id="IPR050490">
    <property type="entry name" value="Bact_solute-bd_prot1"/>
</dbReference>
<dbReference type="GO" id="GO:0042597">
    <property type="term" value="C:periplasmic space"/>
    <property type="evidence" value="ECO:0007669"/>
    <property type="project" value="UniProtKB-SubCell"/>
</dbReference>
<comment type="subcellular location">
    <subcellularLocation>
        <location evidence="1">Periplasm</location>
    </subcellularLocation>
</comment>
<reference key="1">
    <citation type="submission" date="2017-08" db="EMBL/GenBank/DDBJ databases">
        <title>A dynamic microbial community with high functional redundancy inhabits the cold, oxic subseafloor aquifer.</title>
        <authorList>
            <person name="Tully B.J."/>
            <person name="Wheat C.G."/>
            <person name="Glazer B.T."/>
            <person name="Huber J.A."/>
        </authorList>
    </citation>
    <scope>NUCLEOTIDE SEQUENCE [LARGE SCALE GENOMIC DNA]</scope>
</reference>
<keyword evidence="3" id="KW-0732">Signal</keyword>
<comment type="similarity">
    <text evidence="2">Belongs to the bacterial solute-binding protein 1 family.</text>
</comment>
<dbReference type="EMBL" id="NVUS01000035">
    <property type="protein sequence ID" value="PCI96973.1"/>
    <property type="molecule type" value="Genomic_DNA"/>
</dbReference>
<evidence type="ECO:0000256" key="1">
    <source>
        <dbReference type="ARBA" id="ARBA00004418"/>
    </source>
</evidence>
<reference evidence="4" key="2">
    <citation type="journal article" date="2018" name="ISME J.">
        <title>A dynamic microbial community with high functional redundancy inhabits the cold, oxic subseafloor aquifer.</title>
        <authorList>
            <person name="Tully B.J."/>
            <person name="Wheat C.G."/>
            <person name="Glazer B.T."/>
            <person name="Huber J.A."/>
        </authorList>
    </citation>
    <scope>NUCLEOTIDE SEQUENCE</scope>
    <source>
        <strain evidence="4">NORP83</strain>
    </source>
</reference>
<evidence type="ECO:0000256" key="3">
    <source>
        <dbReference type="SAM" id="SignalP"/>
    </source>
</evidence>
<name>A0A2A4YQA2_9PROT</name>
<dbReference type="Gene3D" id="3.40.190.10">
    <property type="entry name" value="Periplasmic binding protein-like II"/>
    <property type="match status" value="2"/>
</dbReference>
<dbReference type="PANTHER" id="PTHR43649">
    <property type="entry name" value="ARABINOSE-BINDING PROTEIN-RELATED"/>
    <property type="match status" value="1"/>
</dbReference>
<evidence type="ECO:0000256" key="2">
    <source>
        <dbReference type="ARBA" id="ARBA00008520"/>
    </source>
</evidence>
<sequence>MKLSSMLIGACSAFALFATAQAETVTIATVNNGDMVTMKGLADDFTKSHPGIELEWVVLDENTLRQRVTTDIATKGGQFDVMIIGAYEVPIWANRGWLVPLTKLQEDEAYDANDLVPSVADALSVDGKLYAAPFYAESSMLHYRKDLVEAAGLTMPNAPTWEFIGEAARKMTDREKGINGICLRGLPGWGQLGAVLPATVNSFGGRLFDEDWNPQFDQPEWHEALQFYVDILKDAGPAGSSSNGYAEIMALFQQGKCAMWMDATVAASGLTGADSTVADKMAWALAPNTGLGKTAGWFWTWTLAIPAGTAQQDAAAEFIAWATSKEYTKLVAGVKGWAQVPPGTRTSLYENQTYLDAAPFAQLTIDSIRAADANNPSVKPVPYTGVQFAAIPEWIGIGDSITQQFSAAIAGTKTVEEALAEAQNIATREMRAAGYID</sequence>
<organism evidence="4">
    <name type="scientific">OCS116 cluster bacterium</name>
    <dbReference type="NCBI Taxonomy" id="2030921"/>
    <lineage>
        <taxon>Bacteria</taxon>
        <taxon>Pseudomonadati</taxon>
        <taxon>Pseudomonadota</taxon>
        <taxon>Alphaproteobacteria</taxon>
        <taxon>OCS116 cluster</taxon>
    </lineage>
</organism>
<proteinExistence type="inferred from homology"/>
<feature type="chain" id="PRO_5012992069" evidence="3">
    <location>
        <begin position="23"/>
        <end position="437"/>
    </location>
</feature>
<dbReference type="PANTHER" id="PTHR43649:SF12">
    <property type="entry name" value="DIACETYLCHITOBIOSE BINDING PROTEIN DASA"/>
    <property type="match status" value="1"/>
</dbReference>
<dbReference type="SUPFAM" id="SSF53850">
    <property type="entry name" value="Periplasmic binding protein-like II"/>
    <property type="match status" value="1"/>
</dbReference>
<dbReference type="InterPro" id="IPR006059">
    <property type="entry name" value="SBP"/>
</dbReference>
<feature type="signal peptide" evidence="3">
    <location>
        <begin position="1"/>
        <end position="22"/>
    </location>
</feature>
<dbReference type="CDD" id="cd13585">
    <property type="entry name" value="PBP2_TMBP_like"/>
    <property type="match status" value="1"/>
</dbReference>
<evidence type="ECO:0000313" key="4">
    <source>
        <dbReference type="EMBL" id="PCI96973.1"/>
    </source>
</evidence>
<comment type="caution">
    <text evidence="4">The sequence shown here is derived from an EMBL/GenBank/DDBJ whole genome shotgun (WGS) entry which is preliminary data.</text>
</comment>
<accession>A0A2A4YQA2</accession>
<protein>
    <submittedName>
        <fullName evidence="4">Sugar ABC transporter substrate-binding protein</fullName>
    </submittedName>
</protein>
<dbReference type="Pfam" id="PF01547">
    <property type="entry name" value="SBP_bac_1"/>
    <property type="match status" value="1"/>
</dbReference>
<dbReference type="AlphaFoldDB" id="A0A2A4YQA2"/>
<gene>
    <name evidence="4" type="ORF">COB13_16635</name>
</gene>